<protein>
    <submittedName>
        <fullName evidence="1">Uncharacterized protein</fullName>
    </submittedName>
</protein>
<name>A0A1E3PP11_9ASCO</name>
<dbReference type="AlphaFoldDB" id="A0A1E3PP11"/>
<keyword evidence="2" id="KW-1185">Reference proteome</keyword>
<organism evidence="1 2">
    <name type="scientific">Nadsonia fulvescens var. elongata DSM 6958</name>
    <dbReference type="NCBI Taxonomy" id="857566"/>
    <lineage>
        <taxon>Eukaryota</taxon>
        <taxon>Fungi</taxon>
        <taxon>Dikarya</taxon>
        <taxon>Ascomycota</taxon>
        <taxon>Saccharomycotina</taxon>
        <taxon>Dipodascomycetes</taxon>
        <taxon>Dipodascales</taxon>
        <taxon>Dipodascales incertae sedis</taxon>
        <taxon>Nadsonia</taxon>
    </lineage>
</organism>
<accession>A0A1E3PP11</accession>
<evidence type="ECO:0000313" key="2">
    <source>
        <dbReference type="Proteomes" id="UP000095009"/>
    </source>
</evidence>
<proteinExistence type="predicted"/>
<dbReference type="Proteomes" id="UP000095009">
    <property type="component" value="Unassembled WGS sequence"/>
</dbReference>
<sequence length="316" mass="35144">MLFKPLESNQTPRHILDESQQDEFDQTVPELTKTIPLINFTFNTELPTAEFVVVTSEGFKSLFVPPPTSRDNKSPVQIGYLTVTIKQIKKIKSELLGHEEEDEDYHNYLQYYQEKDSLVEPPQTENQFITFTSSKVLYPKVPIYVISVRDNDNNGKKVIVVALPSTLANEVSAPLRKALFEAFPTSNLITISSAPIEANQKGSAPSVMNYLVSSMGIQTRVFSPLVDLTNDLQELEVPNLISGPFASLMAGAELYHRAGLALIINNYGISYGGMEYIETGTKRIIISLLESLWGGKWPTADVSRVRETGSGGSMYL</sequence>
<gene>
    <name evidence="1" type="ORF">NADFUDRAFT_40160</name>
</gene>
<dbReference type="EMBL" id="KV454407">
    <property type="protein sequence ID" value="ODQ66974.1"/>
    <property type="molecule type" value="Genomic_DNA"/>
</dbReference>
<reference evidence="1 2" key="1">
    <citation type="journal article" date="2016" name="Proc. Natl. Acad. Sci. U.S.A.">
        <title>Comparative genomics of biotechnologically important yeasts.</title>
        <authorList>
            <person name="Riley R."/>
            <person name="Haridas S."/>
            <person name="Wolfe K.H."/>
            <person name="Lopes M.R."/>
            <person name="Hittinger C.T."/>
            <person name="Goeker M."/>
            <person name="Salamov A.A."/>
            <person name="Wisecaver J.H."/>
            <person name="Long T.M."/>
            <person name="Calvey C.H."/>
            <person name="Aerts A.L."/>
            <person name="Barry K.W."/>
            <person name="Choi C."/>
            <person name="Clum A."/>
            <person name="Coughlan A.Y."/>
            <person name="Deshpande S."/>
            <person name="Douglass A.P."/>
            <person name="Hanson S.J."/>
            <person name="Klenk H.-P."/>
            <person name="LaButti K.M."/>
            <person name="Lapidus A."/>
            <person name="Lindquist E.A."/>
            <person name="Lipzen A.M."/>
            <person name="Meier-Kolthoff J.P."/>
            <person name="Ohm R.A."/>
            <person name="Otillar R.P."/>
            <person name="Pangilinan J.L."/>
            <person name="Peng Y."/>
            <person name="Rokas A."/>
            <person name="Rosa C.A."/>
            <person name="Scheuner C."/>
            <person name="Sibirny A.A."/>
            <person name="Slot J.C."/>
            <person name="Stielow J.B."/>
            <person name="Sun H."/>
            <person name="Kurtzman C.P."/>
            <person name="Blackwell M."/>
            <person name="Grigoriev I.V."/>
            <person name="Jeffries T.W."/>
        </authorList>
    </citation>
    <scope>NUCLEOTIDE SEQUENCE [LARGE SCALE GENOMIC DNA]</scope>
    <source>
        <strain evidence="1 2">DSM 6958</strain>
    </source>
</reference>
<evidence type="ECO:0000313" key="1">
    <source>
        <dbReference type="EMBL" id="ODQ66974.1"/>
    </source>
</evidence>